<accession>A0ABV5CBG4</accession>
<feature type="signal peptide" evidence="1">
    <location>
        <begin position="1"/>
        <end position="17"/>
    </location>
</feature>
<protein>
    <submittedName>
        <fullName evidence="3">Redoxin domain-containing protein</fullName>
    </submittedName>
</protein>
<dbReference type="InterPro" id="IPR000866">
    <property type="entry name" value="AhpC/TSA"/>
</dbReference>
<dbReference type="Gene3D" id="3.40.30.10">
    <property type="entry name" value="Glutaredoxin"/>
    <property type="match status" value="1"/>
</dbReference>
<name>A0ABV5CBG4_9SPHI</name>
<evidence type="ECO:0000313" key="4">
    <source>
        <dbReference type="Proteomes" id="UP001580928"/>
    </source>
</evidence>
<sequence>MKRILLIFSLIALFNLACSNSKPENAPDMVPEFTFFNIVDNRPVMRTSLAIEGNIVFVFFDTGCIHCRNEIELMGENFDQFKNATFYFVSQQDRGIVADFMNTYGKELQGEPNVHVLLDKQYEFLAKFQPIQYPALYVYGSDRKLKAYLDGENGLDKLISVINQ</sequence>
<evidence type="ECO:0000313" key="3">
    <source>
        <dbReference type="EMBL" id="MFB5944854.1"/>
    </source>
</evidence>
<comment type="caution">
    <text evidence="3">The sequence shown here is derived from an EMBL/GenBank/DDBJ whole genome shotgun (WGS) entry which is preliminary data.</text>
</comment>
<keyword evidence="1" id="KW-0732">Signal</keyword>
<feature type="domain" description="Thioredoxin" evidence="2">
    <location>
        <begin position="24"/>
        <end position="164"/>
    </location>
</feature>
<evidence type="ECO:0000256" key="1">
    <source>
        <dbReference type="SAM" id="SignalP"/>
    </source>
</evidence>
<dbReference type="InterPro" id="IPR013766">
    <property type="entry name" value="Thioredoxin_domain"/>
</dbReference>
<dbReference type="InterPro" id="IPR036249">
    <property type="entry name" value="Thioredoxin-like_sf"/>
</dbReference>
<evidence type="ECO:0000259" key="2">
    <source>
        <dbReference type="PROSITE" id="PS51352"/>
    </source>
</evidence>
<dbReference type="SUPFAM" id="SSF52833">
    <property type="entry name" value="Thioredoxin-like"/>
    <property type="match status" value="1"/>
</dbReference>
<keyword evidence="4" id="KW-1185">Reference proteome</keyword>
<organism evidence="3 4">
    <name type="scientific">Albibacterium profundi</name>
    <dbReference type="NCBI Taxonomy" id="3134906"/>
    <lineage>
        <taxon>Bacteria</taxon>
        <taxon>Pseudomonadati</taxon>
        <taxon>Bacteroidota</taxon>
        <taxon>Sphingobacteriia</taxon>
        <taxon>Sphingobacteriales</taxon>
        <taxon>Sphingobacteriaceae</taxon>
        <taxon>Albibacterium</taxon>
    </lineage>
</organism>
<gene>
    <name evidence="3" type="ORF">WKR92_03305</name>
</gene>
<dbReference type="Pfam" id="PF00578">
    <property type="entry name" value="AhpC-TSA"/>
    <property type="match status" value="1"/>
</dbReference>
<dbReference type="RefSeq" id="WP_375556414.1">
    <property type="nucleotide sequence ID" value="NZ_JBBVGT010000002.1"/>
</dbReference>
<proteinExistence type="predicted"/>
<dbReference type="EMBL" id="JBBVGT010000002">
    <property type="protein sequence ID" value="MFB5944854.1"/>
    <property type="molecule type" value="Genomic_DNA"/>
</dbReference>
<feature type="chain" id="PRO_5046594032" evidence="1">
    <location>
        <begin position="18"/>
        <end position="164"/>
    </location>
</feature>
<dbReference type="Proteomes" id="UP001580928">
    <property type="component" value="Unassembled WGS sequence"/>
</dbReference>
<reference evidence="3 4" key="1">
    <citation type="submission" date="2024-04" db="EMBL/GenBank/DDBJ databases">
        <title>Albibacterium profundi sp. nov., isolated from sediment of the Challenger Deep of Mariana Trench.</title>
        <authorList>
            <person name="Wang Y."/>
        </authorList>
    </citation>
    <scope>NUCLEOTIDE SEQUENCE [LARGE SCALE GENOMIC DNA]</scope>
    <source>
        <strain evidence="3 4">RHL897</strain>
    </source>
</reference>
<dbReference type="PROSITE" id="PS51352">
    <property type="entry name" value="THIOREDOXIN_2"/>
    <property type="match status" value="1"/>
</dbReference>